<dbReference type="Gene3D" id="3.40.50.2300">
    <property type="match status" value="1"/>
</dbReference>
<dbReference type="SUPFAM" id="SSF52172">
    <property type="entry name" value="CheY-like"/>
    <property type="match status" value="1"/>
</dbReference>
<dbReference type="SMART" id="SM00448">
    <property type="entry name" value="REC"/>
    <property type="match status" value="1"/>
</dbReference>
<evidence type="ECO:0000256" key="7">
    <source>
        <dbReference type="ARBA" id="ARBA00024867"/>
    </source>
</evidence>
<feature type="DNA-binding region" description="OmpR/PhoB-type" evidence="9">
    <location>
        <begin position="129"/>
        <end position="225"/>
    </location>
</feature>
<dbReference type="InterPro" id="IPR011006">
    <property type="entry name" value="CheY-like_superfamily"/>
</dbReference>
<dbReference type="GO" id="GO:0005829">
    <property type="term" value="C:cytosol"/>
    <property type="evidence" value="ECO:0007669"/>
    <property type="project" value="TreeGrafter"/>
</dbReference>
<evidence type="ECO:0000256" key="2">
    <source>
        <dbReference type="ARBA" id="ARBA00022553"/>
    </source>
</evidence>
<dbReference type="FunFam" id="3.40.50.2300:FF:000001">
    <property type="entry name" value="DNA-binding response regulator PhoB"/>
    <property type="match status" value="1"/>
</dbReference>
<organism evidence="12 13">
    <name type="scientific">Paramaledivibacter caminithermalis (strain DSM 15212 / CIP 107654 / DViRD3)</name>
    <name type="common">Clostridium caminithermale</name>
    <dbReference type="NCBI Taxonomy" id="1121301"/>
    <lineage>
        <taxon>Bacteria</taxon>
        <taxon>Bacillati</taxon>
        <taxon>Bacillota</taxon>
        <taxon>Clostridia</taxon>
        <taxon>Peptostreptococcales</taxon>
        <taxon>Caminicellaceae</taxon>
        <taxon>Paramaledivibacter</taxon>
    </lineage>
</organism>
<dbReference type="SMART" id="SM00862">
    <property type="entry name" value="Trans_reg_C"/>
    <property type="match status" value="1"/>
</dbReference>
<dbReference type="GO" id="GO:0032993">
    <property type="term" value="C:protein-DNA complex"/>
    <property type="evidence" value="ECO:0007669"/>
    <property type="project" value="TreeGrafter"/>
</dbReference>
<dbReference type="Pfam" id="PF00486">
    <property type="entry name" value="Trans_reg_C"/>
    <property type="match status" value="1"/>
</dbReference>
<dbReference type="STRING" id="1121301.SAMN02745912_02269"/>
<keyword evidence="13" id="KW-1185">Reference proteome</keyword>
<evidence type="ECO:0000256" key="6">
    <source>
        <dbReference type="ARBA" id="ARBA00023163"/>
    </source>
</evidence>
<keyword evidence="3" id="KW-0902">Two-component regulatory system</keyword>
<evidence type="ECO:0000313" key="12">
    <source>
        <dbReference type="EMBL" id="SHK10735.1"/>
    </source>
</evidence>
<evidence type="ECO:0000256" key="8">
    <source>
        <dbReference type="PROSITE-ProRule" id="PRU00169"/>
    </source>
</evidence>
<dbReference type="PROSITE" id="PS50110">
    <property type="entry name" value="RESPONSE_REGULATORY"/>
    <property type="match status" value="1"/>
</dbReference>
<evidence type="ECO:0000256" key="5">
    <source>
        <dbReference type="ARBA" id="ARBA00023125"/>
    </source>
</evidence>
<dbReference type="Proteomes" id="UP000184465">
    <property type="component" value="Unassembled WGS sequence"/>
</dbReference>
<dbReference type="GO" id="GO:0000976">
    <property type="term" value="F:transcription cis-regulatory region binding"/>
    <property type="evidence" value="ECO:0007669"/>
    <property type="project" value="TreeGrafter"/>
</dbReference>
<evidence type="ECO:0000259" key="10">
    <source>
        <dbReference type="PROSITE" id="PS50110"/>
    </source>
</evidence>
<dbReference type="InterPro" id="IPR036388">
    <property type="entry name" value="WH-like_DNA-bd_sf"/>
</dbReference>
<reference evidence="12 13" key="1">
    <citation type="submission" date="2016-11" db="EMBL/GenBank/DDBJ databases">
        <authorList>
            <person name="Jaros S."/>
            <person name="Januszkiewicz K."/>
            <person name="Wedrychowicz H."/>
        </authorList>
    </citation>
    <scope>NUCLEOTIDE SEQUENCE [LARGE SCALE GENOMIC DNA]</scope>
    <source>
        <strain evidence="12 13">DSM 15212</strain>
    </source>
</reference>
<dbReference type="PANTHER" id="PTHR48111">
    <property type="entry name" value="REGULATOR OF RPOS"/>
    <property type="match status" value="1"/>
</dbReference>
<evidence type="ECO:0000259" key="11">
    <source>
        <dbReference type="PROSITE" id="PS51755"/>
    </source>
</evidence>
<dbReference type="InterPro" id="IPR039420">
    <property type="entry name" value="WalR-like"/>
</dbReference>
<dbReference type="CDD" id="cd00383">
    <property type="entry name" value="trans_reg_C"/>
    <property type="match status" value="1"/>
</dbReference>
<evidence type="ECO:0000256" key="1">
    <source>
        <dbReference type="ARBA" id="ARBA00018672"/>
    </source>
</evidence>
<evidence type="ECO:0000256" key="3">
    <source>
        <dbReference type="ARBA" id="ARBA00023012"/>
    </source>
</evidence>
<comment type="function">
    <text evidence="7">May play the central regulatory role in sporulation. It may be an element of the effector pathway responsible for the activation of sporulation genes in response to nutritional stress. Spo0A may act in concert with spo0H (a sigma factor) to control the expression of some genes that are critical to the sporulation process.</text>
</comment>
<keyword evidence="2 8" id="KW-0597">Phosphoprotein</keyword>
<dbReference type="GO" id="GO:0000156">
    <property type="term" value="F:phosphorelay response regulator activity"/>
    <property type="evidence" value="ECO:0007669"/>
    <property type="project" value="TreeGrafter"/>
</dbReference>
<feature type="domain" description="Response regulatory" evidence="10">
    <location>
        <begin position="5"/>
        <end position="120"/>
    </location>
</feature>
<feature type="domain" description="OmpR/PhoB-type" evidence="11">
    <location>
        <begin position="129"/>
        <end position="225"/>
    </location>
</feature>
<dbReference type="PANTHER" id="PTHR48111:SF73">
    <property type="entry name" value="ALKALINE PHOSPHATASE SYNTHESIS TRANSCRIPTIONAL REGULATORY PROTEIN PHOP"/>
    <property type="match status" value="1"/>
</dbReference>
<evidence type="ECO:0000313" key="13">
    <source>
        <dbReference type="Proteomes" id="UP000184465"/>
    </source>
</evidence>
<dbReference type="Gene3D" id="1.10.10.10">
    <property type="entry name" value="Winged helix-like DNA-binding domain superfamily/Winged helix DNA-binding domain"/>
    <property type="match status" value="1"/>
</dbReference>
<dbReference type="EMBL" id="FRAG01000026">
    <property type="protein sequence ID" value="SHK10735.1"/>
    <property type="molecule type" value="Genomic_DNA"/>
</dbReference>
<dbReference type="FunFam" id="1.10.10.10:FF:000018">
    <property type="entry name" value="DNA-binding response regulator ResD"/>
    <property type="match status" value="1"/>
</dbReference>
<dbReference type="PROSITE" id="PS51755">
    <property type="entry name" value="OMPR_PHOB"/>
    <property type="match status" value="1"/>
</dbReference>
<protein>
    <recommendedName>
        <fullName evidence="1">Stage 0 sporulation protein A homolog</fullName>
    </recommendedName>
</protein>
<name>A0A1M6PS25_PARC5</name>
<feature type="modified residue" description="4-aspartylphosphate" evidence="8">
    <location>
        <position position="54"/>
    </location>
</feature>
<dbReference type="RefSeq" id="WP_073149940.1">
    <property type="nucleotide sequence ID" value="NZ_FRAG01000026.1"/>
</dbReference>
<dbReference type="InterPro" id="IPR001789">
    <property type="entry name" value="Sig_transdc_resp-reg_receiver"/>
</dbReference>
<proteinExistence type="predicted"/>
<keyword evidence="4" id="KW-0805">Transcription regulation</keyword>
<evidence type="ECO:0000256" key="9">
    <source>
        <dbReference type="PROSITE-ProRule" id="PRU01091"/>
    </source>
</evidence>
<dbReference type="AlphaFoldDB" id="A0A1M6PS25"/>
<keyword evidence="6" id="KW-0804">Transcription</keyword>
<dbReference type="OrthoDB" id="9802426at2"/>
<dbReference type="Pfam" id="PF00072">
    <property type="entry name" value="Response_reg"/>
    <property type="match status" value="1"/>
</dbReference>
<gene>
    <name evidence="12" type="ORF">SAMN02745912_02269</name>
</gene>
<accession>A0A1M6PS25</accession>
<dbReference type="InterPro" id="IPR001867">
    <property type="entry name" value="OmpR/PhoB-type_DNA-bd"/>
</dbReference>
<dbReference type="GO" id="GO:0006355">
    <property type="term" value="P:regulation of DNA-templated transcription"/>
    <property type="evidence" value="ECO:0007669"/>
    <property type="project" value="InterPro"/>
</dbReference>
<evidence type="ECO:0000256" key="4">
    <source>
        <dbReference type="ARBA" id="ARBA00023015"/>
    </source>
</evidence>
<keyword evidence="5 9" id="KW-0238">DNA-binding</keyword>
<sequence length="225" mass="26062">MEKRRVLVVDDEQHILELIQFNLESNGFDVYTCDNGEDAVRIANNEEFDLIILDIMLPGIDGIEVCKRIRDINGKNIPIIMLTAKGEENDKIKGLDIGADDYMTKPFSIRELLARIRAVLRRTDKKNNDNIIKVKNLIIDIEKHEVKKDNALLELTLKEFELLKMLAKNKGKVLSRDVILDKIWGYEYFGDTRTVDVHIRHLRKKIDDNDGIFIETVRGVGYKIR</sequence>
<dbReference type="Gene3D" id="6.10.250.690">
    <property type="match status" value="1"/>
</dbReference>